<feature type="domain" description="Glucose-6-phosphate dehydrogenase C-terminal" evidence="8">
    <location>
        <begin position="173"/>
        <end position="422"/>
    </location>
</feature>
<dbReference type="InterPro" id="IPR001282">
    <property type="entry name" value="G6P_DH"/>
</dbReference>
<evidence type="ECO:0000313" key="10">
    <source>
        <dbReference type="Proteomes" id="UP001228690"/>
    </source>
</evidence>
<dbReference type="EMBL" id="CP123443">
    <property type="protein sequence ID" value="WGK68518.1"/>
    <property type="molecule type" value="Genomic_DNA"/>
</dbReference>
<dbReference type="RefSeq" id="WP_326926703.1">
    <property type="nucleotide sequence ID" value="NZ_CP123443.1"/>
</dbReference>
<evidence type="ECO:0000256" key="6">
    <source>
        <dbReference type="ARBA" id="ARBA00023277"/>
    </source>
</evidence>
<dbReference type="SUPFAM" id="SSF51735">
    <property type="entry name" value="NAD(P)-binding Rossmann-fold domains"/>
    <property type="match status" value="1"/>
</dbReference>
<keyword evidence="6" id="KW-0119">Carbohydrate metabolism</keyword>
<dbReference type="Pfam" id="PF00479">
    <property type="entry name" value="G6PD_N"/>
    <property type="match status" value="1"/>
</dbReference>
<dbReference type="PANTHER" id="PTHR23429:SF0">
    <property type="entry name" value="GLUCOSE-6-PHOSPHATE 1-DEHYDROGENASE"/>
    <property type="match status" value="1"/>
</dbReference>
<dbReference type="PANTHER" id="PTHR23429">
    <property type="entry name" value="GLUCOSE-6-PHOSPHATE 1-DEHYDROGENASE G6PD"/>
    <property type="match status" value="1"/>
</dbReference>
<reference evidence="9 10" key="1">
    <citation type="submission" date="2023-04" db="EMBL/GenBank/DDBJ databases">
        <title>Spirochaete genome identified in red abalone sample constitutes a novel genus.</title>
        <authorList>
            <person name="Sharma S.P."/>
            <person name="Purcell C.M."/>
            <person name="Hyde J.R."/>
            <person name="Severin A.J."/>
        </authorList>
    </citation>
    <scope>NUCLEOTIDE SEQUENCE [LARGE SCALE GENOMIC DNA]</scope>
    <source>
        <strain evidence="9 10">SP-2023</strain>
    </source>
</reference>
<keyword evidence="10" id="KW-1185">Reference proteome</keyword>
<dbReference type="PROSITE" id="PS00069">
    <property type="entry name" value="G6P_DEHYDROGENASE"/>
    <property type="match status" value="1"/>
</dbReference>
<evidence type="ECO:0000259" key="8">
    <source>
        <dbReference type="Pfam" id="PF02781"/>
    </source>
</evidence>
<comment type="similarity">
    <text evidence="2">Belongs to the glucose-6-phosphate dehydrogenase family.</text>
</comment>
<comment type="pathway">
    <text evidence="1">Carbohydrate degradation; pentose phosphate pathway; D-ribulose 5-phosphate from D-glucose 6-phosphate (oxidative stage): step 1/3.</text>
</comment>
<evidence type="ECO:0000259" key="7">
    <source>
        <dbReference type="Pfam" id="PF00479"/>
    </source>
</evidence>
<dbReference type="Gene3D" id="3.30.360.10">
    <property type="entry name" value="Dihydrodipicolinate Reductase, domain 2"/>
    <property type="match status" value="1"/>
</dbReference>
<dbReference type="InterPro" id="IPR036291">
    <property type="entry name" value="NAD(P)-bd_dom_sf"/>
</dbReference>
<dbReference type="InterPro" id="IPR019796">
    <property type="entry name" value="G6P_DH_AS"/>
</dbReference>
<dbReference type="PRINTS" id="PR00079">
    <property type="entry name" value="G6PDHDRGNASE"/>
</dbReference>
<evidence type="ECO:0000256" key="2">
    <source>
        <dbReference type="ARBA" id="ARBA00009975"/>
    </source>
</evidence>
<dbReference type="Gene3D" id="3.40.50.720">
    <property type="entry name" value="NAD(P)-binding Rossmann-like Domain"/>
    <property type="match status" value="1"/>
</dbReference>
<dbReference type="Pfam" id="PF02781">
    <property type="entry name" value="G6PD_C"/>
    <property type="match status" value="1"/>
</dbReference>
<keyword evidence="3" id="KW-0313">Glucose metabolism</keyword>
<dbReference type="PIRSF" id="PIRSF000110">
    <property type="entry name" value="G6PD"/>
    <property type="match status" value="1"/>
</dbReference>
<dbReference type="Proteomes" id="UP001228690">
    <property type="component" value="Chromosome"/>
</dbReference>
<dbReference type="InterPro" id="IPR022674">
    <property type="entry name" value="G6P_DH_NAD-bd"/>
</dbReference>
<keyword evidence="5 9" id="KW-0560">Oxidoreductase</keyword>
<gene>
    <name evidence="9" type="ORF">P0082_08505</name>
</gene>
<name>A0ABY8MH59_9SPIO</name>
<dbReference type="EC" id="1.1.1.-" evidence="9"/>
<dbReference type="GO" id="GO:0016491">
    <property type="term" value="F:oxidoreductase activity"/>
    <property type="evidence" value="ECO:0007669"/>
    <property type="project" value="UniProtKB-KW"/>
</dbReference>
<evidence type="ECO:0000256" key="3">
    <source>
        <dbReference type="ARBA" id="ARBA00022526"/>
    </source>
</evidence>
<evidence type="ECO:0000313" key="9">
    <source>
        <dbReference type="EMBL" id="WGK68518.1"/>
    </source>
</evidence>
<dbReference type="InterPro" id="IPR022675">
    <property type="entry name" value="G6P_DH_C"/>
</dbReference>
<accession>A0ABY8MH59</accession>
<organism evidence="9 10">
    <name type="scientific">Candidatus Haliotispira prima</name>
    <dbReference type="NCBI Taxonomy" id="3034016"/>
    <lineage>
        <taxon>Bacteria</taxon>
        <taxon>Pseudomonadati</taxon>
        <taxon>Spirochaetota</taxon>
        <taxon>Spirochaetia</taxon>
        <taxon>Spirochaetales</taxon>
        <taxon>Spirochaetaceae</taxon>
        <taxon>Candidatus Haliotispira</taxon>
    </lineage>
</organism>
<evidence type="ECO:0000256" key="1">
    <source>
        <dbReference type="ARBA" id="ARBA00004937"/>
    </source>
</evidence>
<proteinExistence type="inferred from homology"/>
<evidence type="ECO:0000256" key="5">
    <source>
        <dbReference type="ARBA" id="ARBA00023002"/>
    </source>
</evidence>
<feature type="domain" description="Glucose-6-phosphate dehydrogenase NAD-binding" evidence="7">
    <location>
        <begin position="9"/>
        <end position="171"/>
    </location>
</feature>
<evidence type="ECO:0000256" key="4">
    <source>
        <dbReference type="ARBA" id="ARBA00022857"/>
    </source>
</evidence>
<sequence length="449" mass="51324">MKITNTAIIILGASGDLAKKKLFPSLNNLVKRKHLDLKTCVVVGNGRKALNQEEFRLRSGSSENPEQTDAYSYYRGVTGLWSYVKDLEKRIPGGFDNHIVFFSLPASAFIDRCAQLLDDGFPSEETRVVIEKPFGYNSATAKQLNKDLLKHFPANQIYLIDHYLGKETLQNIMAIRFANQLFTPIWNRDHIHAVEVNGFETIGVEGRGSIYEEMGAMRDVVQNHLLQLLSLTMMEKPESLQADDIRVAKHNLLKAMHSVRTYRFQYEGYRLEENVAWDSQTETYVELELAVDNERWQGVPIYVRGGKKLHRAGVEIILHLKSDSNSLYPNDRELIIIKVQPVPGIEIWQKAKKPGLIDSQHFPLQDFSLNYNLRYRQDSSRDGVEAYTQLFYSVLCGDKSLFVHIDEAVTAWEIVEDMLGQGEVLFYPQNTIPKGGLPQWQGEYAKSKH</sequence>
<protein>
    <submittedName>
        <fullName evidence="9">Glucose-6-phosphate dehydrogenase</fullName>
        <ecNumber evidence="9">1.1.1.-</ecNumber>
    </submittedName>
</protein>
<keyword evidence="4" id="KW-0521">NADP</keyword>
<dbReference type="SUPFAM" id="SSF55347">
    <property type="entry name" value="Glyceraldehyde-3-phosphate dehydrogenase-like, C-terminal domain"/>
    <property type="match status" value="1"/>
</dbReference>